<comment type="caution">
    <text evidence="2">The sequence shown here is derived from an EMBL/GenBank/DDBJ whole genome shotgun (WGS) entry which is preliminary data.</text>
</comment>
<evidence type="ECO:0000313" key="2">
    <source>
        <dbReference type="EMBL" id="RMA65877.1"/>
    </source>
</evidence>
<gene>
    <name evidence="2" type="ORF">BXY75_0291</name>
</gene>
<organism evidence="2 3">
    <name type="scientific">Ulvibacter antarcticus</name>
    <dbReference type="NCBI Taxonomy" id="442714"/>
    <lineage>
        <taxon>Bacteria</taxon>
        <taxon>Pseudomonadati</taxon>
        <taxon>Bacteroidota</taxon>
        <taxon>Flavobacteriia</taxon>
        <taxon>Flavobacteriales</taxon>
        <taxon>Flavobacteriaceae</taxon>
        <taxon>Ulvibacter</taxon>
    </lineage>
</organism>
<keyword evidence="1" id="KW-0732">Signal</keyword>
<keyword evidence="3" id="KW-1185">Reference proteome</keyword>
<feature type="chain" id="PRO_5018316198" description="YD repeat-containing protein" evidence="1">
    <location>
        <begin position="22"/>
        <end position="311"/>
    </location>
</feature>
<protein>
    <recommendedName>
        <fullName evidence="4">YD repeat-containing protein</fullName>
    </recommendedName>
</protein>
<proteinExistence type="predicted"/>
<sequence length="311" mass="35554">MKNLSLLIVLSIALFSCSPNEENAPAEEEINFASSPIIVQYHSLSSTTGDISAKYYFDEDQRFTKYHKIGDGFTINYNYDGEKLVLIIKEDLNGNIIERKDVLYNANDKISFIGDRKFKYEANGNYYSESTSYVSVGPYMVGNLEELEYSYDKFYFQNGNPMPQYCYMSGYLQRNIETGVLTDTGACNNRWTANYSNNNVNTSYYNGIASEYYFDTNTNPMYNNTTNFKDILGFFSSEGNGPELQQLFIVSENNRTNIQWDTTGTENTTYSYTMNTLGLPEDSTAKDYNNGVLVNEYPFANYYYVGDVIPD</sequence>
<name>A0A3L9Z1I2_9FLAO</name>
<feature type="signal peptide" evidence="1">
    <location>
        <begin position="1"/>
        <end position="21"/>
    </location>
</feature>
<dbReference type="PROSITE" id="PS51257">
    <property type="entry name" value="PROKAR_LIPOPROTEIN"/>
    <property type="match status" value="1"/>
</dbReference>
<dbReference type="AlphaFoldDB" id="A0A3L9Z1I2"/>
<evidence type="ECO:0000313" key="3">
    <source>
        <dbReference type="Proteomes" id="UP000271339"/>
    </source>
</evidence>
<accession>A0A3L9Z1I2</accession>
<dbReference type="RefSeq" id="WP_121905906.1">
    <property type="nucleotide sequence ID" value="NZ_REFC01000011.1"/>
</dbReference>
<dbReference type="OrthoDB" id="1447396at2"/>
<dbReference type="Proteomes" id="UP000271339">
    <property type="component" value="Unassembled WGS sequence"/>
</dbReference>
<dbReference type="EMBL" id="REFC01000011">
    <property type="protein sequence ID" value="RMA65877.1"/>
    <property type="molecule type" value="Genomic_DNA"/>
</dbReference>
<reference evidence="2 3" key="1">
    <citation type="submission" date="2018-10" db="EMBL/GenBank/DDBJ databases">
        <title>Genomic Encyclopedia of Archaeal and Bacterial Type Strains, Phase II (KMG-II): from individual species to whole genera.</title>
        <authorList>
            <person name="Goeker M."/>
        </authorList>
    </citation>
    <scope>NUCLEOTIDE SEQUENCE [LARGE SCALE GENOMIC DNA]</scope>
    <source>
        <strain evidence="2 3">DSM 23424</strain>
    </source>
</reference>
<evidence type="ECO:0000256" key="1">
    <source>
        <dbReference type="SAM" id="SignalP"/>
    </source>
</evidence>
<evidence type="ECO:0008006" key="4">
    <source>
        <dbReference type="Google" id="ProtNLM"/>
    </source>
</evidence>